<dbReference type="Proteomes" id="UP000254704">
    <property type="component" value="Unassembled WGS sequence"/>
</dbReference>
<proteinExistence type="predicted"/>
<evidence type="ECO:0000259" key="2">
    <source>
        <dbReference type="Pfam" id="PF07007"/>
    </source>
</evidence>
<evidence type="ECO:0000313" key="4">
    <source>
        <dbReference type="Proteomes" id="UP000254704"/>
    </source>
</evidence>
<reference evidence="3 4" key="1">
    <citation type="submission" date="2018-06" db="EMBL/GenBank/DDBJ databases">
        <authorList>
            <consortium name="Pathogen Informatics"/>
            <person name="Doyle S."/>
        </authorList>
    </citation>
    <scope>NUCLEOTIDE SEQUENCE [LARGE SCALE GENOMIC DNA]</scope>
    <source>
        <strain evidence="3 4">NCTC11621</strain>
    </source>
</reference>
<protein>
    <submittedName>
        <fullName evidence="3">Uncharacterized protein conserved in bacteria</fullName>
    </submittedName>
</protein>
<sequence length="128" mass="15073">MKLRHFLFSTICLVPMSSMASDACNHFTTSYDRTYCSAKLFLESDKELNEVYKGLKKQLKPNTAKSLVQTQRNWLKYRDSACEQDGTINVDCNYEVNKERTEYLRDRLRECKTGNCRDSDIIRHAWEN</sequence>
<accession>A0A379ESC7</accession>
<feature type="signal peptide" evidence="1">
    <location>
        <begin position="1"/>
        <end position="20"/>
    </location>
</feature>
<dbReference type="PANTHER" id="PTHR39176:SF1">
    <property type="entry name" value="PERIPLASMIC PROTEIN"/>
    <property type="match status" value="1"/>
</dbReference>
<evidence type="ECO:0000313" key="3">
    <source>
        <dbReference type="EMBL" id="SUC08721.1"/>
    </source>
</evidence>
<dbReference type="RefSeq" id="WP_115322306.1">
    <property type="nucleotide sequence ID" value="NZ_CP085791.1"/>
</dbReference>
<gene>
    <name evidence="3" type="ORF">NCTC11621_00226</name>
</gene>
<dbReference type="Pfam" id="PF07007">
    <property type="entry name" value="LprI"/>
    <property type="match status" value="1"/>
</dbReference>
<dbReference type="Gene3D" id="1.20.1270.180">
    <property type="match status" value="1"/>
</dbReference>
<organism evidence="3 4">
    <name type="scientific">Pasteurella canis</name>
    <dbReference type="NCBI Taxonomy" id="753"/>
    <lineage>
        <taxon>Bacteria</taxon>
        <taxon>Pseudomonadati</taxon>
        <taxon>Pseudomonadota</taxon>
        <taxon>Gammaproteobacteria</taxon>
        <taxon>Pasteurellales</taxon>
        <taxon>Pasteurellaceae</taxon>
        <taxon>Pasteurella</taxon>
    </lineage>
</organism>
<dbReference type="InterPro" id="IPR009739">
    <property type="entry name" value="LprI-like_N"/>
</dbReference>
<feature type="domain" description="Lysozyme inhibitor LprI-like N-terminal" evidence="2">
    <location>
        <begin position="29"/>
        <end position="104"/>
    </location>
</feature>
<feature type="chain" id="PRO_5016788291" evidence="1">
    <location>
        <begin position="21"/>
        <end position="128"/>
    </location>
</feature>
<dbReference type="AlphaFoldDB" id="A0A379ESC7"/>
<evidence type="ECO:0000256" key="1">
    <source>
        <dbReference type="SAM" id="SignalP"/>
    </source>
</evidence>
<dbReference type="PANTHER" id="PTHR39176">
    <property type="entry name" value="PERIPLASMIC PROTEIN-RELATED"/>
    <property type="match status" value="1"/>
</dbReference>
<name>A0A379ESC7_9PAST</name>
<dbReference type="EMBL" id="UGTV01000015">
    <property type="protein sequence ID" value="SUC08721.1"/>
    <property type="molecule type" value="Genomic_DNA"/>
</dbReference>
<keyword evidence="1" id="KW-0732">Signal</keyword>